<dbReference type="RefSeq" id="WP_258423275.1">
    <property type="nucleotide sequence ID" value="NZ_JANSUY010000006.1"/>
</dbReference>
<proteinExistence type="predicted"/>
<comment type="caution">
    <text evidence="1">The sequence shown here is derived from an EMBL/GenBank/DDBJ whole genome shotgun (WGS) entry which is preliminary data.</text>
</comment>
<dbReference type="Proteomes" id="UP001142175">
    <property type="component" value="Unassembled WGS sequence"/>
</dbReference>
<dbReference type="Pfam" id="PF13385">
    <property type="entry name" value="Laminin_G_3"/>
    <property type="match status" value="1"/>
</dbReference>
<dbReference type="GO" id="GO:0004553">
    <property type="term" value="F:hydrolase activity, hydrolyzing O-glycosyl compounds"/>
    <property type="evidence" value="ECO:0007669"/>
    <property type="project" value="UniProtKB-ARBA"/>
</dbReference>
<dbReference type="InterPro" id="IPR013320">
    <property type="entry name" value="ConA-like_dom_sf"/>
</dbReference>
<keyword evidence="2" id="KW-1185">Reference proteome</keyword>
<evidence type="ECO:0000313" key="1">
    <source>
        <dbReference type="EMBL" id="MCR9015419.1"/>
    </source>
</evidence>
<gene>
    <name evidence="1" type="ORF">NU887_10260</name>
</gene>
<organism evidence="1 2">
    <name type="scientific">Aquiflexum gelatinilyticum</name>
    <dbReference type="NCBI Taxonomy" id="2961943"/>
    <lineage>
        <taxon>Bacteria</taxon>
        <taxon>Pseudomonadati</taxon>
        <taxon>Bacteroidota</taxon>
        <taxon>Cytophagia</taxon>
        <taxon>Cytophagales</taxon>
        <taxon>Cyclobacteriaceae</taxon>
        <taxon>Aquiflexum</taxon>
    </lineage>
</organism>
<accession>A0A9X2P900</accession>
<dbReference type="Gene3D" id="2.60.120.200">
    <property type="match status" value="1"/>
</dbReference>
<dbReference type="EMBL" id="JANSUY010000006">
    <property type="protein sequence ID" value="MCR9015419.1"/>
    <property type="molecule type" value="Genomic_DNA"/>
</dbReference>
<dbReference type="PROSITE" id="PS51257">
    <property type="entry name" value="PROKAR_LIPOPROTEIN"/>
    <property type="match status" value="1"/>
</dbReference>
<name>A0A9X2P900_9BACT</name>
<protein>
    <submittedName>
        <fullName evidence="1">LamG domain-containing protein</fullName>
    </submittedName>
</protein>
<dbReference type="AlphaFoldDB" id="A0A9X2P900"/>
<dbReference type="SUPFAM" id="SSF49899">
    <property type="entry name" value="Concanavalin A-like lectins/glucanases"/>
    <property type="match status" value="1"/>
</dbReference>
<evidence type="ECO:0000313" key="2">
    <source>
        <dbReference type="Proteomes" id="UP001142175"/>
    </source>
</evidence>
<sequence length="417" mass="46400">METQKRFSIQSYWVVLFVFGLLFSCEQLDPMEEPLAVLEEFQDLSGLALEPEDDPINGRLVYTSDCESDCIEPGSGNYFAIKDSKSQSSGINTKKVSYKAYNTEDKFVVKVKYEVTSGPSQAKASITIQINGKKKEFKAVPSGYTATFAIPLENGWEKCEEVIFSIVQKGLGTPISFSEDYNLILVCKNIDKGLILWNKLGSIEEVLNSEVGPDLAFFDEDDGLNISANRAFVPGKIGKGITIAPGDYFITSRIHNLVLNNLNSVLNPDRGTISVWFYQKETPVGYEHNPYRIFDGPYGLEAGIGLSSFDDSNEGKTNVLLFELGKEESYVSIKYDDFNKFNGQWVHIAAVWDREGISGSNETMQLFINGTKVASTTKNNWNSGFGERADIAGANDFPEGKFILDEIKIYNVAKTNF</sequence>
<dbReference type="GO" id="GO:0005975">
    <property type="term" value="P:carbohydrate metabolic process"/>
    <property type="evidence" value="ECO:0007669"/>
    <property type="project" value="UniProtKB-ARBA"/>
</dbReference>
<reference evidence="1" key="1">
    <citation type="submission" date="2022-08" db="EMBL/GenBank/DDBJ databases">
        <authorList>
            <person name="Zhang D."/>
        </authorList>
    </citation>
    <scope>NUCLEOTIDE SEQUENCE</scope>
    <source>
        <strain evidence="1">XJ19-11</strain>
    </source>
</reference>